<proteinExistence type="predicted"/>
<sequence length="41" mass="4459">MIAAIMGKAKLLGLDKPEPVRIQIEKELPTLAELFAQPGEV</sequence>
<reference evidence="1 2" key="1">
    <citation type="submission" date="2018-06" db="EMBL/GenBank/DDBJ databases">
        <authorList>
            <consortium name="Pathogen Informatics"/>
            <person name="Doyle S."/>
        </authorList>
    </citation>
    <scope>NUCLEOTIDE SEQUENCE [LARGE SCALE GENOMIC DNA]</scope>
    <source>
        <strain evidence="1 2">NCTC10794</strain>
    </source>
</reference>
<evidence type="ECO:0000313" key="2">
    <source>
        <dbReference type="Proteomes" id="UP000254867"/>
    </source>
</evidence>
<accession>A0A377I3Y5</accession>
<organism evidence="1 2">
    <name type="scientific">Haemophilus parahaemolyticus</name>
    <dbReference type="NCBI Taxonomy" id="735"/>
    <lineage>
        <taxon>Bacteria</taxon>
        <taxon>Pseudomonadati</taxon>
        <taxon>Pseudomonadota</taxon>
        <taxon>Gammaproteobacteria</taxon>
        <taxon>Pasteurellales</taxon>
        <taxon>Pasteurellaceae</taxon>
        <taxon>Haemophilus</taxon>
    </lineage>
</organism>
<dbReference type="Proteomes" id="UP000254867">
    <property type="component" value="Unassembled WGS sequence"/>
</dbReference>
<dbReference type="RefSeq" id="WP_309486106.1">
    <property type="nucleotide sequence ID" value="NZ_UGHH01000002.1"/>
</dbReference>
<gene>
    <name evidence="1" type="ORF">NCTC10794_02255</name>
</gene>
<evidence type="ECO:0000313" key="1">
    <source>
        <dbReference type="EMBL" id="STO65165.1"/>
    </source>
</evidence>
<name>A0A377I3Y5_HAEPH</name>
<protein>
    <submittedName>
        <fullName evidence="1">Uncharacterized protein</fullName>
    </submittedName>
</protein>
<dbReference type="AlphaFoldDB" id="A0A377I3Y5"/>
<dbReference type="EMBL" id="UGHH01000002">
    <property type="protein sequence ID" value="STO65165.1"/>
    <property type="molecule type" value="Genomic_DNA"/>
</dbReference>